<reference evidence="1" key="1">
    <citation type="submission" date="2020-04" db="EMBL/GenBank/DDBJ databases">
        <authorList>
            <person name="Alioto T."/>
            <person name="Alioto T."/>
            <person name="Gomez Garrido J."/>
        </authorList>
    </citation>
    <scope>NUCLEOTIDE SEQUENCE</scope>
    <source>
        <strain evidence="1">A484AB</strain>
    </source>
</reference>
<dbReference type="AlphaFoldDB" id="A0A6S7HMQ5"/>
<evidence type="ECO:0000313" key="1">
    <source>
        <dbReference type="EMBL" id="CAB4006594.1"/>
    </source>
</evidence>
<gene>
    <name evidence="1" type="ORF">PACLA_8A012776</name>
</gene>
<dbReference type="EMBL" id="CACRXK020005550">
    <property type="protein sequence ID" value="CAB4006594.1"/>
    <property type="molecule type" value="Genomic_DNA"/>
</dbReference>
<name>A0A6S7HMQ5_PARCT</name>
<proteinExistence type="predicted"/>
<protein>
    <submittedName>
        <fullName evidence="1">Uncharacterized protein</fullName>
    </submittedName>
</protein>
<accession>A0A6S7HMQ5</accession>
<comment type="caution">
    <text evidence="1">The sequence shown here is derived from an EMBL/GenBank/DDBJ whole genome shotgun (WGS) entry which is preliminary data.</text>
</comment>
<keyword evidence="2" id="KW-1185">Reference proteome</keyword>
<sequence length="114" mass="12912">MILNLTFLPYFKENKNRLRNPRICRKLHQKIAHSKFHGDEPILQQAPNDNGDEPVSLQDGSTFHGDAPILQQAPNDNGDEPVSLQDGDQSAKDLEGRNKKYIKTQITNNNNMTC</sequence>
<dbReference type="Proteomes" id="UP001152795">
    <property type="component" value="Unassembled WGS sequence"/>
</dbReference>
<organism evidence="1 2">
    <name type="scientific">Paramuricea clavata</name>
    <name type="common">Red gorgonian</name>
    <name type="synonym">Violescent sea-whip</name>
    <dbReference type="NCBI Taxonomy" id="317549"/>
    <lineage>
        <taxon>Eukaryota</taxon>
        <taxon>Metazoa</taxon>
        <taxon>Cnidaria</taxon>
        <taxon>Anthozoa</taxon>
        <taxon>Octocorallia</taxon>
        <taxon>Malacalcyonacea</taxon>
        <taxon>Plexauridae</taxon>
        <taxon>Paramuricea</taxon>
    </lineage>
</organism>
<evidence type="ECO:0000313" key="2">
    <source>
        <dbReference type="Proteomes" id="UP001152795"/>
    </source>
</evidence>